<dbReference type="EMBL" id="FQWQ01000003">
    <property type="protein sequence ID" value="SHH48163.1"/>
    <property type="molecule type" value="Genomic_DNA"/>
</dbReference>
<evidence type="ECO:0000313" key="2">
    <source>
        <dbReference type="Proteomes" id="UP000184212"/>
    </source>
</evidence>
<protein>
    <submittedName>
        <fullName evidence="1">Uncharacterized protein</fullName>
    </submittedName>
</protein>
<reference evidence="1 2" key="1">
    <citation type="submission" date="2016-11" db="EMBL/GenBank/DDBJ databases">
        <authorList>
            <person name="Jaros S."/>
            <person name="Januszkiewicz K."/>
            <person name="Wedrychowicz H."/>
        </authorList>
    </citation>
    <scope>NUCLEOTIDE SEQUENCE [LARGE SCALE GENOMIC DNA]</scope>
    <source>
        <strain evidence="1 2">DSM 24574</strain>
    </source>
</reference>
<organism evidence="1 2">
    <name type="scientific">Chryseolinea serpens</name>
    <dbReference type="NCBI Taxonomy" id="947013"/>
    <lineage>
        <taxon>Bacteria</taxon>
        <taxon>Pseudomonadati</taxon>
        <taxon>Bacteroidota</taxon>
        <taxon>Cytophagia</taxon>
        <taxon>Cytophagales</taxon>
        <taxon>Fulvivirgaceae</taxon>
        <taxon>Chryseolinea</taxon>
    </lineage>
</organism>
<name>A0A1M5TCT5_9BACT</name>
<proteinExistence type="predicted"/>
<sequence>MEGDFLDADKLAEVMKGIDFIYLKEFLFNSPYKFGWYASDDAIIGDILIHHRTSRNNGIFTNGYTRQNCSARSNPGIAPDHYRLQIKIFSFGRIYRVIFCYQINFRSDLHIIFYRNSSKIKKSTRMIDKHVFAKLDVLSKVCIERYEDCCTHIDVAFDNFAQPFTHLLNGSRIVECR</sequence>
<keyword evidence="2" id="KW-1185">Reference proteome</keyword>
<dbReference type="Proteomes" id="UP000184212">
    <property type="component" value="Unassembled WGS sequence"/>
</dbReference>
<dbReference type="AlphaFoldDB" id="A0A1M5TCT5"/>
<evidence type="ECO:0000313" key="1">
    <source>
        <dbReference type="EMBL" id="SHH48163.1"/>
    </source>
</evidence>
<gene>
    <name evidence="1" type="ORF">SAMN04488109_3975</name>
</gene>
<accession>A0A1M5TCT5</accession>